<dbReference type="OrthoDB" id="9788300at2"/>
<accession>A0A1C5HET6</accession>
<gene>
    <name evidence="2" type="ORF">GA0070614_1216</name>
</gene>
<dbReference type="PANTHER" id="PTHR43138">
    <property type="entry name" value="ACETYLTRANSFERASE, GNAT FAMILY"/>
    <property type="match status" value="1"/>
</dbReference>
<evidence type="ECO:0000313" key="3">
    <source>
        <dbReference type="Proteomes" id="UP000198215"/>
    </source>
</evidence>
<organism evidence="2 3">
    <name type="scientific">Micromonospora coxensis</name>
    <dbReference type="NCBI Taxonomy" id="356852"/>
    <lineage>
        <taxon>Bacteria</taxon>
        <taxon>Bacillati</taxon>
        <taxon>Actinomycetota</taxon>
        <taxon>Actinomycetes</taxon>
        <taxon>Micromonosporales</taxon>
        <taxon>Micromonosporaceae</taxon>
        <taxon>Micromonospora</taxon>
    </lineage>
</organism>
<dbReference type="EMBL" id="LT607753">
    <property type="protein sequence ID" value="SCG44463.1"/>
    <property type="molecule type" value="Genomic_DNA"/>
</dbReference>
<evidence type="ECO:0000313" key="2">
    <source>
        <dbReference type="EMBL" id="SCG44463.1"/>
    </source>
</evidence>
<dbReference type="InterPro" id="IPR000182">
    <property type="entry name" value="GNAT_dom"/>
</dbReference>
<dbReference type="InterPro" id="IPR052742">
    <property type="entry name" value="Mito_N-acetyltransferase"/>
</dbReference>
<dbReference type="PANTHER" id="PTHR43138:SF1">
    <property type="entry name" value="N-ACETYLTRANSFERASE ACA1"/>
    <property type="match status" value="1"/>
</dbReference>
<dbReference type="AlphaFoldDB" id="A0A1C5HET6"/>
<dbReference type="Proteomes" id="UP000198215">
    <property type="component" value="Chromosome I"/>
</dbReference>
<dbReference type="RefSeq" id="WP_088975020.1">
    <property type="nucleotide sequence ID" value="NZ_LT607753.1"/>
</dbReference>
<keyword evidence="2" id="KW-0012">Acyltransferase</keyword>
<dbReference type="CDD" id="cd04301">
    <property type="entry name" value="NAT_SF"/>
    <property type="match status" value="1"/>
</dbReference>
<protein>
    <submittedName>
        <fullName evidence="2">L-amino acid N-acyltransferase YncA</fullName>
    </submittedName>
</protein>
<dbReference type="SUPFAM" id="SSF55729">
    <property type="entry name" value="Acyl-CoA N-acyltransferases (Nat)"/>
    <property type="match status" value="1"/>
</dbReference>
<name>A0A1C5HET6_9ACTN</name>
<dbReference type="Gene3D" id="3.40.630.30">
    <property type="match status" value="1"/>
</dbReference>
<proteinExistence type="predicted"/>
<dbReference type="InterPro" id="IPR016181">
    <property type="entry name" value="Acyl_CoA_acyltransferase"/>
</dbReference>
<reference evidence="3" key="1">
    <citation type="submission" date="2016-06" db="EMBL/GenBank/DDBJ databases">
        <authorList>
            <person name="Varghese N."/>
            <person name="Submissions Spin"/>
        </authorList>
    </citation>
    <scope>NUCLEOTIDE SEQUENCE [LARGE SCALE GENOMIC DNA]</scope>
    <source>
        <strain evidence="3">DSM 45161</strain>
    </source>
</reference>
<dbReference type="Pfam" id="PF00583">
    <property type="entry name" value="Acetyltransf_1"/>
    <property type="match status" value="1"/>
</dbReference>
<evidence type="ECO:0000259" key="1">
    <source>
        <dbReference type="PROSITE" id="PS51186"/>
    </source>
</evidence>
<dbReference type="GO" id="GO:0016747">
    <property type="term" value="F:acyltransferase activity, transferring groups other than amino-acyl groups"/>
    <property type="evidence" value="ECO:0007669"/>
    <property type="project" value="InterPro"/>
</dbReference>
<keyword evidence="2" id="KW-0808">Transferase</keyword>
<feature type="domain" description="N-acetyltransferase" evidence="1">
    <location>
        <begin position="1"/>
        <end position="162"/>
    </location>
</feature>
<sequence length="162" mass="17356">MRIRAATDADWAGVWPFLREIVAAGDTYTWPPDVSEATAREMWLVRPPGRTVVAVDADGTVLGSAKLVPNQAGPGDHVANASFMVAPAAAGRGVGRALGEHVLDLARADGYRAMQFNAVVATNTRAVALWRALGFAVVGRIPEGFRHPSEGYVDLLVMHRRL</sequence>
<keyword evidence="3" id="KW-1185">Reference proteome</keyword>
<dbReference type="PROSITE" id="PS51186">
    <property type="entry name" value="GNAT"/>
    <property type="match status" value="1"/>
</dbReference>